<dbReference type="Pfam" id="PF13649">
    <property type="entry name" value="Methyltransf_25"/>
    <property type="match status" value="1"/>
</dbReference>
<dbReference type="SUPFAM" id="SSF53335">
    <property type="entry name" value="S-adenosyl-L-methionine-dependent methyltransferases"/>
    <property type="match status" value="1"/>
</dbReference>
<evidence type="ECO:0000313" key="4">
    <source>
        <dbReference type="EMBL" id="AQS53757.1"/>
    </source>
</evidence>
<sequence>MNQFDEIAADYDESIYPLNERDFVLPTVEKLAELAPGKKILELAVGTGRIANPLAQRGFDMTGLDISEQMLKQLKQKKGGEQVEIVLGDMQTADLNEEFDLIYLIFNSITYIKTLEGQLATIQNAAKHLKPGGLFVLESFVPRVHEIVGDEIAPFSLEDDFIGFDQYERISQQITSYQFDLSGEYVASHKTVHRYIWPSELQLMGKLAGLEIIHQWGNWQGKPLKQEDDDMIMVFKKNT</sequence>
<dbReference type="KEGG" id="jda:BW727_101390"/>
<keyword evidence="5" id="KW-1185">Reference proteome</keyword>
<evidence type="ECO:0000259" key="3">
    <source>
        <dbReference type="Pfam" id="PF13649"/>
    </source>
</evidence>
<dbReference type="GO" id="GO:0032259">
    <property type="term" value="P:methylation"/>
    <property type="evidence" value="ECO:0007669"/>
    <property type="project" value="UniProtKB-KW"/>
</dbReference>
<dbReference type="STRING" id="708126.BW727_101390"/>
<accession>A0A1S6IQC3</accession>
<dbReference type="EMBL" id="CP019728">
    <property type="protein sequence ID" value="AQS53757.1"/>
    <property type="molecule type" value="Genomic_DNA"/>
</dbReference>
<keyword evidence="2" id="KW-0808">Transferase</keyword>
<organism evidence="4 5">
    <name type="scientific">Jeotgalibaca dankookensis</name>
    <dbReference type="NCBI Taxonomy" id="708126"/>
    <lineage>
        <taxon>Bacteria</taxon>
        <taxon>Bacillati</taxon>
        <taxon>Bacillota</taxon>
        <taxon>Bacilli</taxon>
        <taxon>Lactobacillales</taxon>
        <taxon>Carnobacteriaceae</taxon>
        <taxon>Jeotgalibaca</taxon>
    </lineage>
</organism>
<evidence type="ECO:0000256" key="2">
    <source>
        <dbReference type="ARBA" id="ARBA00022679"/>
    </source>
</evidence>
<protein>
    <recommendedName>
        <fullName evidence="3">Methyltransferase domain-containing protein</fullName>
    </recommendedName>
</protein>
<dbReference type="RefSeq" id="WP_062468503.1">
    <property type="nucleotide sequence ID" value="NZ_BBYN01000009.1"/>
</dbReference>
<dbReference type="OrthoDB" id="9804312at2"/>
<dbReference type="InterPro" id="IPR029063">
    <property type="entry name" value="SAM-dependent_MTases_sf"/>
</dbReference>
<dbReference type="Proteomes" id="UP000188993">
    <property type="component" value="Chromosome"/>
</dbReference>
<dbReference type="AlphaFoldDB" id="A0A1S6IQC3"/>
<dbReference type="GO" id="GO:0008168">
    <property type="term" value="F:methyltransferase activity"/>
    <property type="evidence" value="ECO:0007669"/>
    <property type="project" value="UniProtKB-KW"/>
</dbReference>
<keyword evidence="1" id="KW-0489">Methyltransferase</keyword>
<dbReference type="PANTHER" id="PTHR43861:SF1">
    <property type="entry name" value="TRANS-ACONITATE 2-METHYLTRANSFERASE"/>
    <property type="match status" value="1"/>
</dbReference>
<proteinExistence type="predicted"/>
<dbReference type="PANTHER" id="PTHR43861">
    <property type="entry name" value="TRANS-ACONITATE 2-METHYLTRANSFERASE-RELATED"/>
    <property type="match status" value="1"/>
</dbReference>
<dbReference type="Gene3D" id="3.40.50.150">
    <property type="entry name" value="Vaccinia Virus protein VP39"/>
    <property type="match status" value="1"/>
</dbReference>
<dbReference type="CDD" id="cd02440">
    <property type="entry name" value="AdoMet_MTases"/>
    <property type="match status" value="1"/>
</dbReference>
<gene>
    <name evidence="4" type="ORF">BW727_101390</name>
</gene>
<name>A0A1S6IQC3_9LACT</name>
<dbReference type="InterPro" id="IPR041698">
    <property type="entry name" value="Methyltransf_25"/>
</dbReference>
<evidence type="ECO:0000313" key="5">
    <source>
        <dbReference type="Proteomes" id="UP000188993"/>
    </source>
</evidence>
<feature type="domain" description="Methyltransferase" evidence="3">
    <location>
        <begin position="40"/>
        <end position="133"/>
    </location>
</feature>
<evidence type="ECO:0000256" key="1">
    <source>
        <dbReference type="ARBA" id="ARBA00022603"/>
    </source>
</evidence>
<reference evidence="4 5" key="1">
    <citation type="journal article" date="2014" name="Int. J. Syst. Evol. Microbiol.">
        <title>Jeotgalibaca dankookensis gen. nov., sp. nov., a member of the family Carnobacteriaceae, isolated from seujeot (Korean traditional food).</title>
        <authorList>
            <person name="Lee D.G."/>
            <person name="Trujillo M.E."/>
            <person name="Kang H."/>
            <person name="Ahn T.Y."/>
        </authorList>
    </citation>
    <scope>NUCLEOTIDE SEQUENCE [LARGE SCALE GENOMIC DNA]</scope>
    <source>
        <strain evidence="4 5">EX-07</strain>
    </source>
</reference>